<dbReference type="Gene3D" id="3.60.15.10">
    <property type="entry name" value="Ribonuclease Z/Hydroxyacylglutathione hydrolase-like"/>
    <property type="match status" value="1"/>
</dbReference>
<organism evidence="2 3">
    <name type="scientific">Paracidovorax wautersii</name>
    <dbReference type="NCBI Taxonomy" id="1177982"/>
    <lineage>
        <taxon>Bacteria</taxon>
        <taxon>Pseudomonadati</taxon>
        <taxon>Pseudomonadota</taxon>
        <taxon>Betaproteobacteria</taxon>
        <taxon>Burkholderiales</taxon>
        <taxon>Comamonadaceae</taxon>
        <taxon>Paracidovorax</taxon>
    </lineage>
</organism>
<dbReference type="InterPro" id="IPR036866">
    <property type="entry name" value="RibonucZ/Hydroxyglut_hydro"/>
</dbReference>
<protein>
    <submittedName>
        <fullName evidence="2">Phosphoribosyl 1,2-cyclic phosphodiesterase</fullName>
    </submittedName>
</protein>
<dbReference type="PANTHER" id="PTHR47619">
    <property type="entry name" value="METALLO-HYDROLASE YYCJ-RELATED"/>
    <property type="match status" value="1"/>
</dbReference>
<gene>
    <name evidence="2" type="ORF">SAMN04489711_10790</name>
</gene>
<keyword evidence="3" id="KW-1185">Reference proteome</keyword>
<dbReference type="EMBL" id="FONX01000007">
    <property type="protein sequence ID" value="SFE91708.1"/>
    <property type="molecule type" value="Genomic_DNA"/>
</dbReference>
<dbReference type="PANTHER" id="PTHR47619:SF1">
    <property type="entry name" value="EXODEOXYRIBONUCLEASE WALJ"/>
    <property type="match status" value="1"/>
</dbReference>
<dbReference type="OrthoDB" id="9803916at2"/>
<proteinExistence type="predicted"/>
<dbReference type="InterPro" id="IPR001279">
    <property type="entry name" value="Metallo-B-lactamas"/>
</dbReference>
<dbReference type="Pfam" id="PF12706">
    <property type="entry name" value="Lactamase_B_2"/>
    <property type="match status" value="1"/>
</dbReference>
<dbReference type="SUPFAM" id="SSF56281">
    <property type="entry name" value="Metallo-hydrolase/oxidoreductase"/>
    <property type="match status" value="1"/>
</dbReference>
<dbReference type="STRING" id="1177982.SAMN04489711_10790"/>
<dbReference type="SMART" id="SM00849">
    <property type="entry name" value="Lactamase_B"/>
    <property type="match status" value="1"/>
</dbReference>
<dbReference type="AlphaFoldDB" id="A0A1I2EGV7"/>
<feature type="domain" description="Metallo-beta-lactamase" evidence="1">
    <location>
        <begin position="12"/>
        <end position="187"/>
    </location>
</feature>
<dbReference type="Proteomes" id="UP000199119">
    <property type="component" value="Unassembled WGS sequence"/>
</dbReference>
<sequence length="264" mass="28380">MLRFRNLASGSTGNATLVEGGSNGACGPQARRRLLVDCGLGIRQLEWRLDAAGVALNELDAVFITHEHSDHIGCVQKLALRHRIPVWMSQGTHEALGSPDLDGLLRIARDGEAIDLGAFEARPFTVPHDAREPLHLRCSDGATHIGLLTDLGHASEHVLEQLQGCHALLLESNHDAEMLQASAYPAFLKRRISGRLGHLPNHVAAGILGAVRHTGLQRVVAAHLSAQNNRPELARAALADALGWPQEAVDVAHPREGTGWIEVG</sequence>
<evidence type="ECO:0000313" key="3">
    <source>
        <dbReference type="Proteomes" id="UP000199119"/>
    </source>
</evidence>
<accession>A0A1I2EGV7</accession>
<name>A0A1I2EGV7_9BURK</name>
<dbReference type="RefSeq" id="WP_092939731.1">
    <property type="nucleotide sequence ID" value="NZ_FONX01000007.1"/>
</dbReference>
<evidence type="ECO:0000259" key="1">
    <source>
        <dbReference type="SMART" id="SM00849"/>
    </source>
</evidence>
<dbReference type="InterPro" id="IPR052533">
    <property type="entry name" value="WalJ/YycJ-like"/>
</dbReference>
<reference evidence="3" key="1">
    <citation type="submission" date="2016-10" db="EMBL/GenBank/DDBJ databases">
        <authorList>
            <person name="Varghese N."/>
            <person name="Submissions S."/>
        </authorList>
    </citation>
    <scope>NUCLEOTIDE SEQUENCE [LARGE SCALE GENOMIC DNA]</scope>
    <source>
        <strain evidence="3">DSM 27981</strain>
    </source>
</reference>
<evidence type="ECO:0000313" key="2">
    <source>
        <dbReference type="EMBL" id="SFE91708.1"/>
    </source>
</evidence>